<keyword evidence="2" id="KW-1185">Reference proteome</keyword>
<evidence type="ECO:0000313" key="2">
    <source>
        <dbReference type="Proteomes" id="UP000276215"/>
    </source>
</evidence>
<dbReference type="OrthoDB" id="4368338at2759"/>
<protein>
    <recommendedName>
        <fullName evidence="3">HTH CENPB-type domain-containing protein</fullName>
    </recommendedName>
</protein>
<evidence type="ECO:0000313" key="1">
    <source>
        <dbReference type="EMBL" id="RPA88554.1"/>
    </source>
</evidence>
<name>A0A3N4J3T5_9PEZI</name>
<proteinExistence type="predicted"/>
<organism evidence="1 2">
    <name type="scientific">Choiromyces venosus 120613-1</name>
    <dbReference type="NCBI Taxonomy" id="1336337"/>
    <lineage>
        <taxon>Eukaryota</taxon>
        <taxon>Fungi</taxon>
        <taxon>Dikarya</taxon>
        <taxon>Ascomycota</taxon>
        <taxon>Pezizomycotina</taxon>
        <taxon>Pezizomycetes</taxon>
        <taxon>Pezizales</taxon>
        <taxon>Tuberaceae</taxon>
        <taxon>Choiromyces</taxon>
    </lineage>
</organism>
<dbReference type="Proteomes" id="UP000276215">
    <property type="component" value="Unassembled WGS sequence"/>
</dbReference>
<accession>A0A3N4J3T5</accession>
<dbReference type="AlphaFoldDB" id="A0A3N4J3T5"/>
<sequence length="105" mass="12307">WQRDASKQDRLATNRKLFEKQELAVHQYLDRLDAVGTSAKKILHLMHRLRCANAILQNAYIGPLPAPVVCDHWAQHFLSRYPEYSIRKQCAIDIDRKNAHQPYEI</sequence>
<evidence type="ECO:0008006" key="3">
    <source>
        <dbReference type="Google" id="ProtNLM"/>
    </source>
</evidence>
<dbReference type="EMBL" id="ML120811">
    <property type="protein sequence ID" value="RPA88554.1"/>
    <property type="molecule type" value="Genomic_DNA"/>
</dbReference>
<reference evidence="1 2" key="1">
    <citation type="journal article" date="2018" name="Nat. Ecol. Evol.">
        <title>Pezizomycetes genomes reveal the molecular basis of ectomycorrhizal truffle lifestyle.</title>
        <authorList>
            <person name="Murat C."/>
            <person name="Payen T."/>
            <person name="Noel B."/>
            <person name="Kuo A."/>
            <person name="Morin E."/>
            <person name="Chen J."/>
            <person name="Kohler A."/>
            <person name="Krizsan K."/>
            <person name="Balestrini R."/>
            <person name="Da Silva C."/>
            <person name="Montanini B."/>
            <person name="Hainaut M."/>
            <person name="Levati E."/>
            <person name="Barry K.W."/>
            <person name="Belfiori B."/>
            <person name="Cichocki N."/>
            <person name="Clum A."/>
            <person name="Dockter R.B."/>
            <person name="Fauchery L."/>
            <person name="Guy J."/>
            <person name="Iotti M."/>
            <person name="Le Tacon F."/>
            <person name="Lindquist E.A."/>
            <person name="Lipzen A."/>
            <person name="Malagnac F."/>
            <person name="Mello A."/>
            <person name="Molinier V."/>
            <person name="Miyauchi S."/>
            <person name="Poulain J."/>
            <person name="Riccioni C."/>
            <person name="Rubini A."/>
            <person name="Sitrit Y."/>
            <person name="Splivallo R."/>
            <person name="Traeger S."/>
            <person name="Wang M."/>
            <person name="Zifcakova L."/>
            <person name="Wipf D."/>
            <person name="Zambonelli A."/>
            <person name="Paolocci F."/>
            <person name="Nowrousian M."/>
            <person name="Ottonello S."/>
            <person name="Baldrian P."/>
            <person name="Spatafora J.W."/>
            <person name="Henrissat B."/>
            <person name="Nagy L.G."/>
            <person name="Aury J.M."/>
            <person name="Wincker P."/>
            <person name="Grigoriev I.V."/>
            <person name="Bonfante P."/>
            <person name="Martin F.M."/>
        </authorList>
    </citation>
    <scope>NUCLEOTIDE SEQUENCE [LARGE SCALE GENOMIC DNA]</scope>
    <source>
        <strain evidence="1 2">120613-1</strain>
    </source>
</reference>
<feature type="non-terminal residue" evidence="1">
    <location>
        <position position="1"/>
    </location>
</feature>
<gene>
    <name evidence="1" type="ORF">L873DRAFT_1725610</name>
</gene>